<dbReference type="Proteomes" id="UP000001012">
    <property type="component" value="Chromosome"/>
</dbReference>
<protein>
    <submittedName>
        <fullName evidence="2">Uncharacterized protein</fullName>
    </submittedName>
</protein>
<gene>
    <name evidence="2" type="ordered locus">CAB594</name>
</gene>
<keyword evidence="1" id="KW-1133">Transmembrane helix</keyword>
<name>Q5L5P7_CHLAB</name>
<keyword evidence="3" id="KW-1185">Reference proteome</keyword>
<feature type="transmembrane region" description="Helical" evidence="1">
    <location>
        <begin position="42"/>
        <end position="68"/>
    </location>
</feature>
<keyword evidence="1" id="KW-0472">Membrane</keyword>
<sequence>MASSIEGNSVPTRLSVSSIRSRCSDLVMVMNQRALVVPRCRVVLELAAAIIGTGCLALSIASLTGLVALSSSIWLVPTGCVLGVALLTFAITSVFLRQGELRREREWRSLTMRWYHLVSDLNRQYPLGHTARHS</sequence>
<feature type="transmembrane region" description="Helical" evidence="1">
    <location>
        <begin position="74"/>
        <end position="96"/>
    </location>
</feature>
<dbReference type="AlphaFoldDB" id="Q5L5P7"/>
<evidence type="ECO:0000313" key="2">
    <source>
        <dbReference type="EMBL" id="CAH64042.1"/>
    </source>
</evidence>
<accession>Q5L5P7</accession>
<organism evidence="2 3">
    <name type="scientific">Chlamydia abortus (strain DSM 27085 / S26/3)</name>
    <name type="common">Chlamydophila abortus</name>
    <dbReference type="NCBI Taxonomy" id="218497"/>
    <lineage>
        <taxon>Bacteria</taxon>
        <taxon>Pseudomonadati</taxon>
        <taxon>Chlamydiota</taxon>
        <taxon>Chlamydiia</taxon>
        <taxon>Chlamydiales</taxon>
        <taxon>Chlamydiaceae</taxon>
        <taxon>Chlamydia/Chlamydophila group</taxon>
        <taxon>Chlamydia</taxon>
    </lineage>
</organism>
<proteinExistence type="predicted"/>
<dbReference type="OrthoDB" id="19172at2"/>
<dbReference type="HOGENOM" id="CLU_1802652_0_0_0"/>
<dbReference type="KEGG" id="cab:CAB594"/>
<keyword evidence="1" id="KW-0812">Transmembrane</keyword>
<evidence type="ECO:0000313" key="3">
    <source>
        <dbReference type="Proteomes" id="UP000001012"/>
    </source>
</evidence>
<dbReference type="EMBL" id="CR848038">
    <property type="protein sequence ID" value="CAH64042.1"/>
    <property type="molecule type" value="Genomic_DNA"/>
</dbReference>
<evidence type="ECO:0000256" key="1">
    <source>
        <dbReference type="SAM" id="Phobius"/>
    </source>
</evidence>
<reference evidence="2 3" key="1">
    <citation type="journal article" date="2005" name="Genome Res.">
        <title>The Chlamydophila abortus genome sequence reveals an array of variable proteins that contribute to interspecies variation.</title>
        <authorList>
            <person name="Thomson N.R."/>
            <person name="Yeats C."/>
            <person name="Bell K."/>
            <person name="Holden M.T.G."/>
            <person name="Bentley S.D."/>
            <person name="Livingstone M."/>
            <person name="Cerdeno-Tarraga A.M."/>
            <person name="Harris B."/>
            <person name="Doggett J."/>
            <person name="Ormond D."/>
            <person name="Mungal K."/>
            <person name="Clarke K."/>
            <person name="Feltwell T."/>
            <person name="Hance Z."/>
            <person name="Sanders M."/>
            <person name="Quail M.A."/>
            <person name="Price C."/>
            <person name="Parkhill J."/>
            <person name="Longbottom D."/>
        </authorList>
    </citation>
    <scope>NUCLEOTIDE SEQUENCE [LARGE SCALE GENOMIC DNA]</scope>
    <source>
        <strain evidence="3">DSM 27085 / S26/3</strain>
    </source>
</reference>